<protein>
    <submittedName>
        <fullName evidence="3">IS110 family transposase</fullName>
    </submittedName>
</protein>
<dbReference type="PANTHER" id="PTHR33055">
    <property type="entry name" value="TRANSPOSASE FOR INSERTION SEQUENCE ELEMENT IS1111A"/>
    <property type="match status" value="1"/>
</dbReference>
<organism evidence="3 4">
    <name type="scientific">Novosphingobium aerophilum</name>
    <dbReference type="NCBI Taxonomy" id="2839843"/>
    <lineage>
        <taxon>Bacteria</taxon>
        <taxon>Pseudomonadati</taxon>
        <taxon>Pseudomonadota</taxon>
        <taxon>Alphaproteobacteria</taxon>
        <taxon>Sphingomonadales</taxon>
        <taxon>Sphingomonadaceae</taxon>
        <taxon>Novosphingobium</taxon>
    </lineage>
</organism>
<proteinExistence type="predicted"/>
<dbReference type="EMBL" id="JACLAU010000111">
    <property type="protein sequence ID" value="MBC2653801.1"/>
    <property type="molecule type" value="Genomic_DNA"/>
</dbReference>
<keyword evidence="4" id="KW-1185">Reference proteome</keyword>
<evidence type="ECO:0000259" key="1">
    <source>
        <dbReference type="Pfam" id="PF01548"/>
    </source>
</evidence>
<dbReference type="Pfam" id="PF01548">
    <property type="entry name" value="DEDD_Tnp_IS110"/>
    <property type="match status" value="1"/>
</dbReference>
<feature type="domain" description="Transposase IS116/IS110/IS902 C-terminal" evidence="2">
    <location>
        <begin position="191"/>
        <end position="274"/>
    </location>
</feature>
<evidence type="ECO:0000313" key="4">
    <source>
        <dbReference type="Proteomes" id="UP000520156"/>
    </source>
</evidence>
<dbReference type="GO" id="GO:0003677">
    <property type="term" value="F:DNA binding"/>
    <property type="evidence" value="ECO:0007669"/>
    <property type="project" value="InterPro"/>
</dbReference>
<accession>A0A7X1FB97</accession>
<reference evidence="3 4" key="1">
    <citation type="submission" date="2020-08" db="EMBL/GenBank/DDBJ databases">
        <title>The genome sequence of Novosphingobium flavum 4Y4.</title>
        <authorList>
            <person name="Liu Y."/>
        </authorList>
    </citation>
    <scope>NUCLEOTIDE SEQUENCE [LARGE SCALE GENOMIC DNA]</scope>
    <source>
        <strain evidence="3 4">4Y4</strain>
    </source>
</reference>
<gene>
    <name evidence="3" type="ORF">H7F49_19235</name>
</gene>
<dbReference type="Pfam" id="PF02371">
    <property type="entry name" value="Transposase_20"/>
    <property type="match status" value="1"/>
</dbReference>
<dbReference type="PANTHER" id="PTHR33055:SF13">
    <property type="entry name" value="TRANSPOSASE"/>
    <property type="match status" value="1"/>
</dbReference>
<dbReference type="RefSeq" id="WP_185685157.1">
    <property type="nucleotide sequence ID" value="NZ_JACLAU010000111.1"/>
</dbReference>
<evidence type="ECO:0000259" key="2">
    <source>
        <dbReference type="Pfam" id="PF02371"/>
    </source>
</evidence>
<name>A0A7X1FB97_9SPHN</name>
<dbReference type="GO" id="GO:0004803">
    <property type="term" value="F:transposase activity"/>
    <property type="evidence" value="ECO:0007669"/>
    <property type="project" value="InterPro"/>
</dbReference>
<dbReference type="InterPro" id="IPR047650">
    <property type="entry name" value="Transpos_IS110"/>
</dbReference>
<dbReference type="NCBIfam" id="NF033542">
    <property type="entry name" value="transpos_IS110"/>
    <property type="match status" value="1"/>
</dbReference>
<dbReference type="AlphaFoldDB" id="A0A7X1FB97"/>
<dbReference type="InterPro" id="IPR003346">
    <property type="entry name" value="Transposase_20"/>
</dbReference>
<evidence type="ECO:0000313" key="3">
    <source>
        <dbReference type="EMBL" id="MBC2653801.1"/>
    </source>
</evidence>
<dbReference type="InterPro" id="IPR002525">
    <property type="entry name" value="Transp_IS110-like_N"/>
</dbReference>
<feature type="domain" description="Transposase IS110-like N-terminal" evidence="1">
    <location>
        <begin position="8"/>
        <end position="146"/>
    </location>
</feature>
<comment type="caution">
    <text evidence="3">The sequence shown here is derived from an EMBL/GenBank/DDBJ whole genome shotgun (WGS) entry which is preliminary data.</text>
</comment>
<dbReference type="GO" id="GO:0006313">
    <property type="term" value="P:DNA transposition"/>
    <property type="evidence" value="ECO:0007669"/>
    <property type="project" value="InterPro"/>
</dbReference>
<dbReference type="Proteomes" id="UP000520156">
    <property type="component" value="Unassembled WGS sequence"/>
</dbReference>
<sequence>MAQQDGFVGIDVSKSRLDACSLSDGEARVFANDRDGLRQLVRWLRGLKPQAVGFEASGGYERPLLAALCAANLPARRVNPARLRQFARAAGVLAKNDRIDAMMIARFCAALPQRETRHDPALATLAELVTARRQLCEERTRCANQAGQTRIAMLGRIAAQRGKRLSAEIALVEAEIAKLLASHPELAERQAIIQSVPGIGAVTAATLIAFMPELGTLSARQAAALIGVAPFDCESGAFKGKRRIAGGRKPPRDALYMAALVASRKNKPMVQVYQAMKTAGKPPKVALVAIMRKLITALNAMIRNKQKWALA</sequence>